<evidence type="ECO:0000256" key="4">
    <source>
        <dbReference type="ARBA" id="ARBA00023008"/>
    </source>
</evidence>
<name>E4KNG5_9LACT</name>
<dbReference type="GO" id="GO:0055070">
    <property type="term" value="P:copper ion homeostasis"/>
    <property type="evidence" value="ECO:0007669"/>
    <property type="project" value="TreeGrafter"/>
</dbReference>
<evidence type="ECO:0000256" key="3">
    <source>
        <dbReference type="ARBA" id="ARBA00022967"/>
    </source>
</evidence>
<keyword evidence="6" id="KW-0812">Transmembrane</keyword>
<keyword evidence="6" id="KW-1133">Transmembrane helix</keyword>
<keyword evidence="3" id="KW-1278">Translocase</keyword>
<dbReference type="Pfam" id="PF00702">
    <property type="entry name" value="Hydrolase"/>
    <property type="match status" value="1"/>
</dbReference>
<evidence type="ECO:0000256" key="5">
    <source>
        <dbReference type="ARBA" id="ARBA00049289"/>
    </source>
</evidence>
<dbReference type="PRINTS" id="PR00120">
    <property type="entry name" value="HATPASE"/>
</dbReference>
<keyword evidence="2" id="KW-0406">Ion transport</keyword>
<keyword evidence="2" id="KW-0813">Transport</keyword>
<dbReference type="GO" id="GO:0043682">
    <property type="term" value="F:P-type divalent copper transporter activity"/>
    <property type="evidence" value="ECO:0007669"/>
    <property type="project" value="TreeGrafter"/>
</dbReference>
<dbReference type="GO" id="GO:0005524">
    <property type="term" value="F:ATP binding"/>
    <property type="evidence" value="ECO:0007669"/>
    <property type="project" value="InterPro"/>
</dbReference>
<evidence type="ECO:0000313" key="7">
    <source>
        <dbReference type="EMBL" id="EFR31496.1"/>
    </source>
</evidence>
<dbReference type="RefSeq" id="WP_006418030.1">
    <property type="nucleotide sequence ID" value="NZ_AENN01000011.1"/>
</dbReference>
<dbReference type="AlphaFoldDB" id="E4KNG5"/>
<dbReference type="EC" id="7.2.2.8" evidence="1"/>
<gene>
    <name evidence="7" type="ORF">HMPREF9257_0327</name>
</gene>
<keyword evidence="8" id="KW-1185">Reference proteome</keyword>
<dbReference type="EMBL" id="AENN01000011">
    <property type="protein sequence ID" value="EFR31496.1"/>
    <property type="molecule type" value="Genomic_DNA"/>
</dbReference>
<organism evidence="7 8">
    <name type="scientific">Eremococcus coleocola ACS-139-V-Col8</name>
    <dbReference type="NCBI Taxonomy" id="908337"/>
    <lineage>
        <taxon>Bacteria</taxon>
        <taxon>Bacillati</taxon>
        <taxon>Bacillota</taxon>
        <taxon>Bacilli</taxon>
        <taxon>Lactobacillales</taxon>
        <taxon>Aerococcaceae</taxon>
        <taxon>Eremococcus</taxon>
    </lineage>
</organism>
<dbReference type="eggNOG" id="COG2217">
    <property type="taxonomic scope" value="Bacteria"/>
</dbReference>
<reference evidence="7 8" key="1">
    <citation type="submission" date="2010-10" db="EMBL/GenBank/DDBJ databases">
        <authorList>
            <person name="Durkin A.S."/>
            <person name="Madupu R."/>
            <person name="Torralba M."/>
            <person name="Gillis M."/>
            <person name="Methe B."/>
            <person name="Sutton G."/>
            <person name="Nelson K.E."/>
        </authorList>
    </citation>
    <scope>NUCLEOTIDE SEQUENCE [LARGE SCALE GENOMIC DNA]</scope>
    <source>
        <strain evidence="7 8">ACS-139-V-Col8</strain>
    </source>
</reference>
<evidence type="ECO:0000256" key="2">
    <source>
        <dbReference type="ARBA" id="ARBA00022796"/>
    </source>
</evidence>
<dbReference type="InterPro" id="IPR023214">
    <property type="entry name" value="HAD_sf"/>
</dbReference>
<dbReference type="PANTHER" id="PTHR43520:SF8">
    <property type="entry name" value="P-TYPE CU(+) TRANSPORTER"/>
    <property type="match status" value="1"/>
</dbReference>
<feature type="transmembrane region" description="Helical" evidence="6">
    <location>
        <begin position="111"/>
        <end position="136"/>
    </location>
</feature>
<evidence type="ECO:0000256" key="1">
    <source>
        <dbReference type="ARBA" id="ARBA00012517"/>
    </source>
</evidence>
<dbReference type="GO" id="GO:0005507">
    <property type="term" value="F:copper ion binding"/>
    <property type="evidence" value="ECO:0007669"/>
    <property type="project" value="TreeGrafter"/>
</dbReference>
<keyword evidence="4" id="KW-0186">Copper</keyword>
<dbReference type="InterPro" id="IPR036412">
    <property type="entry name" value="HAD-like_sf"/>
</dbReference>
<dbReference type="PANTHER" id="PTHR43520">
    <property type="entry name" value="ATP7, ISOFORM B"/>
    <property type="match status" value="1"/>
</dbReference>
<dbReference type="GO" id="GO:0140581">
    <property type="term" value="F:P-type monovalent copper transporter activity"/>
    <property type="evidence" value="ECO:0007669"/>
    <property type="project" value="UniProtKB-EC"/>
</dbReference>
<evidence type="ECO:0000313" key="8">
    <source>
        <dbReference type="Proteomes" id="UP000005990"/>
    </source>
</evidence>
<accession>E4KNG5</accession>
<dbReference type="NCBIfam" id="TIGR01494">
    <property type="entry name" value="ATPase_P-type"/>
    <property type="match status" value="1"/>
</dbReference>
<sequence length="158" mass="16770">MATGDNERAAKEVAQELGINYYANQSPQDKYDLVESFKQDGKQVIMVGDGINDAPSLAVVDIGLAISAGSQVALDSADVILSKSDPSDIQTFLELTQATNRKMKQNLLWGAGYNFIAIPLAAGLLAPLGIIISPAWSGIPMSPSRIIVALNANNLKIK</sequence>
<dbReference type="Gene3D" id="3.40.50.1000">
    <property type="entry name" value="HAD superfamily/HAD-like"/>
    <property type="match status" value="1"/>
</dbReference>
<keyword evidence="6" id="KW-0472">Membrane</keyword>
<dbReference type="STRING" id="908337.HMPREF9257_0327"/>
<dbReference type="GO" id="GO:0016887">
    <property type="term" value="F:ATP hydrolysis activity"/>
    <property type="evidence" value="ECO:0007669"/>
    <property type="project" value="InterPro"/>
</dbReference>
<protein>
    <recommendedName>
        <fullName evidence="1">P-type Cu(+) transporter</fullName>
        <ecNumber evidence="1">7.2.2.8</ecNumber>
    </recommendedName>
</protein>
<proteinExistence type="predicted"/>
<dbReference type="InterPro" id="IPR001757">
    <property type="entry name" value="P_typ_ATPase"/>
</dbReference>
<dbReference type="PRINTS" id="PR00119">
    <property type="entry name" value="CATATPASE"/>
</dbReference>
<comment type="caution">
    <text evidence="7">The sequence shown here is derived from an EMBL/GenBank/DDBJ whole genome shotgun (WGS) entry which is preliminary data.</text>
</comment>
<dbReference type="Proteomes" id="UP000005990">
    <property type="component" value="Unassembled WGS sequence"/>
</dbReference>
<evidence type="ECO:0000256" key="6">
    <source>
        <dbReference type="SAM" id="Phobius"/>
    </source>
</evidence>
<comment type="catalytic activity">
    <reaction evidence="5">
        <text>Cu(+)(in) + ATP + H2O = Cu(+)(out) + ADP + phosphate + H(+)</text>
        <dbReference type="Rhea" id="RHEA:25792"/>
        <dbReference type="ChEBI" id="CHEBI:15377"/>
        <dbReference type="ChEBI" id="CHEBI:15378"/>
        <dbReference type="ChEBI" id="CHEBI:30616"/>
        <dbReference type="ChEBI" id="CHEBI:43474"/>
        <dbReference type="ChEBI" id="CHEBI:49552"/>
        <dbReference type="ChEBI" id="CHEBI:456216"/>
        <dbReference type="EC" id="7.2.2.8"/>
    </reaction>
</comment>
<dbReference type="GO" id="GO:0016020">
    <property type="term" value="C:membrane"/>
    <property type="evidence" value="ECO:0007669"/>
    <property type="project" value="InterPro"/>
</dbReference>
<keyword evidence="2" id="KW-0187">Copper transport</keyword>
<dbReference type="SUPFAM" id="SSF56784">
    <property type="entry name" value="HAD-like"/>
    <property type="match status" value="1"/>
</dbReference>